<dbReference type="InterPro" id="IPR050768">
    <property type="entry name" value="UPF0353/GerABKA_families"/>
</dbReference>
<keyword evidence="3 5" id="KW-1133">Transmembrane helix</keyword>
<gene>
    <name evidence="7" type="ORF">GCM10023184_06790</name>
</gene>
<name>A0ABP8GBG4_9BACT</name>
<dbReference type="Proteomes" id="UP001501725">
    <property type="component" value="Unassembled WGS sequence"/>
</dbReference>
<organism evidence="7 8">
    <name type="scientific">Flaviaesturariibacter amylovorans</name>
    <dbReference type="NCBI Taxonomy" id="1084520"/>
    <lineage>
        <taxon>Bacteria</taxon>
        <taxon>Pseudomonadati</taxon>
        <taxon>Bacteroidota</taxon>
        <taxon>Chitinophagia</taxon>
        <taxon>Chitinophagales</taxon>
        <taxon>Chitinophagaceae</taxon>
        <taxon>Flaviaestuariibacter</taxon>
    </lineage>
</organism>
<evidence type="ECO:0000256" key="1">
    <source>
        <dbReference type="ARBA" id="ARBA00022475"/>
    </source>
</evidence>
<evidence type="ECO:0000313" key="7">
    <source>
        <dbReference type="EMBL" id="GAA4321186.1"/>
    </source>
</evidence>
<dbReference type="PANTHER" id="PTHR22550">
    <property type="entry name" value="SPORE GERMINATION PROTEIN"/>
    <property type="match status" value="1"/>
</dbReference>
<dbReference type="PANTHER" id="PTHR22550:SF5">
    <property type="entry name" value="LEUCINE ZIPPER PROTEIN 4"/>
    <property type="match status" value="1"/>
</dbReference>
<feature type="domain" description="VWFA" evidence="6">
    <location>
        <begin position="96"/>
        <end position="293"/>
    </location>
</feature>
<evidence type="ECO:0000313" key="8">
    <source>
        <dbReference type="Proteomes" id="UP001501725"/>
    </source>
</evidence>
<dbReference type="PROSITE" id="PS50234">
    <property type="entry name" value="VWFA"/>
    <property type="match status" value="1"/>
</dbReference>
<proteinExistence type="predicted"/>
<protein>
    <submittedName>
        <fullName evidence="7">VWA domain-containing protein</fullName>
    </submittedName>
</protein>
<dbReference type="Gene3D" id="3.40.50.410">
    <property type="entry name" value="von Willebrand factor, type A domain"/>
    <property type="match status" value="1"/>
</dbReference>
<evidence type="ECO:0000256" key="2">
    <source>
        <dbReference type="ARBA" id="ARBA00022692"/>
    </source>
</evidence>
<reference evidence="8" key="1">
    <citation type="journal article" date="2019" name="Int. J. Syst. Evol. Microbiol.">
        <title>The Global Catalogue of Microorganisms (GCM) 10K type strain sequencing project: providing services to taxonomists for standard genome sequencing and annotation.</title>
        <authorList>
            <consortium name="The Broad Institute Genomics Platform"/>
            <consortium name="The Broad Institute Genome Sequencing Center for Infectious Disease"/>
            <person name="Wu L."/>
            <person name="Ma J."/>
        </authorList>
    </citation>
    <scope>NUCLEOTIDE SEQUENCE [LARGE SCALE GENOMIC DNA]</scope>
    <source>
        <strain evidence="8">JCM 17919</strain>
    </source>
</reference>
<keyword evidence="8" id="KW-1185">Reference proteome</keyword>
<dbReference type="RefSeq" id="WP_345253391.1">
    <property type="nucleotide sequence ID" value="NZ_BAABGY010000002.1"/>
</dbReference>
<comment type="caution">
    <text evidence="7">The sequence shown here is derived from an EMBL/GenBank/DDBJ whole genome shotgun (WGS) entry which is preliminary data.</text>
</comment>
<evidence type="ECO:0000256" key="5">
    <source>
        <dbReference type="SAM" id="Phobius"/>
    </source>
</evidence>
<sequence>MTLPFDIEFGRPEALYLLALVPLLALAWWSYRRWQRRRIAGLGDAALIARMMPGRSPHRAATRFFLGLLAFALGILALANPRRPAAGDPELRTGIDQVFALDVSNSMLASDVAPNRLQAAKDLLKSLIRQRRNDRVALVVFAGHAYAQLPLTYDHSAAELFIDAANPGQLPAQGTAVGEALDQCRELFGIENTGRYRTVLLLTDGETHDDKALESAKALTDRGVLINTVGIGSPGGTTLIDPKTKTLKKDESGNTVVSRLNQELLQNIASVGKGQYLLLSDRAAAQSALLAAVANVKSAPLVDKANLSYDPFYHWLLLPMLVLLVLQGLLPERKKVAA</sequence>
<evidence type="ECO:0000256" key="4">
    <source>
        <dbReference type="ARBA" id="ARBA00023136"/>
    </source>
</evidence>
<dbReference type="InterPro" id="IPR036465">
    <property type="entry name" value="vWFA_dom_sf"/>
</dbReference>
<dbReference type="Pfam" id="PF13519">
    <property type="entry name" value="VWA_2"/>
    <property type="match status" value="1"/>
</dbReference>
<keyword evidence="1" id="KW-1003">Cell membrane</keyword>
<feature type="transmembrane region" description="Helical" evidence="5">
    <location>
        <begin position="312"/>
        <end position="330"/>
    </location>
</feature>
<dbReference type="SMART" id="SM00327">
    <property type="entry name" value="VWA"/>
    <property type="match status" value="1"/>
</dbReference>
<dbReference type="InterPro" id="IPR002035">
    <property type="entry name" value="VWF_A"/>
</dbReference>
<accession>A0ABP8GBG4</accession>
<keyword evidence="4 5" id="KW-0472">Membrane</keyword>
<keyword evidence="2 5" id="KW-0812">Transmembrane</keyword>
<evidence type="ECO:0000259" key="6">
    <source>
        <dbReference type="PROSITE" id="PS50234"/>
    </source>
</evidence>
<evidence type="ECO:0000256" key="3">
    <source>
        <dbReference type="ARBA" id="ARBA00022989"/>
    </source>
</evidence>
<dbReference type="SUPFAM" id="SSF53300">
    <property type="entry name" value="vWA-like"/>
    <property type="match status" value="1"/>
</dbReference>
<feature type="transmembrane region" description="Helical" evidence="5">
    <location>
        <begin position="60"/>
        <end position="79"/>
    </location>
</feature>
<dbReference type="EMBL" id="BAABGY010000002">
    <property type="protein sequence ID" value="GAA4321186.1"/>
    <property type="molecule type" value="Genomic_DNA"/>
</dbReference>
<feature type="transmembrane region" description="Helical" evidence="5">
    <location>
        <begin position="14"/>
        <end position="31"/>
    </location>
</feature>